<keyword evidence="3" id="KW-1185">Reference proteome</keyword>
<sequence>MSLRDLLARFRPTGTPGAAATGVPADRTAERAAELEPSLARLTEVQREAARIRAAAEREAGTIRRDAARQAAEIVAAAR</sequence>
<dbReference type="EMBL" id="JBHUDX010000031">
    <property type="protein sequence ID" value="MFD1659217.1"/>
    <property type="molecule type" value="Genomic_DNA"/>
</dbReference>
<gene>
    <name evidence="2" type="ORF">ACFSL4_13640</name>
</gene>
<comment type="caution">
    <text evidence="2">The sequence shown here is derived from an EMBL/GenBank/DDBJ whole genome shotgun (WGS) entry which is preliminary data.</text>
</comment>
<dbReference type="Proteomes" id="UP001597261">
    <property type="component" value="Unassembled WGS sequence"/>
</dbReference>
<evidence type="ECO:0000256" key="1">
    <source>
        <dbReference type="SAM" id="MobiDB-lite"/>
    </source>
</evidence>
<feature type="region of interest" description="Disordered" evidence="1">
    <location>
        <begin position="1"/>
        <end position="31"/>
    </location>
</feature>
<proteinExistence type="predicted"/>
<feature type="compositionally biased region" description="Low complexity" evidence="1">
    <location>
        <begin position="12"/>
        <end position="25"/>
    </location>
</feature>
<accession>A0ABW4IR69</accession>
<feature type="non-terminal residue" evidence="2">
    <location>
        <position position="79"/>
    </location>
</feature>
<evidence type="ECO:0000313" key="3">
    <source>
        <dbReference type="Proteomes" id="UP001597261"/>
    </source>
</evidence>
<organism evidence="2 3">
    <name type="scientific">Streptomyces caeni</name>
    <dbReference type="NCBI Taxonomy" id="2307231"/>
    <lineage>
        <taxon>Bacteria</taxon>
        <taxon>Bacillati</taxon>
        <taxon>Actinomycetota</taxon>
        <taxon>Actinomycetes</taxon>
        <taxon>Kitasatosporales</taxon>
        <taxon>Streptomycetaceae</taxon>
        <taxon>Streptomyces</taxon>
    </lineage>
</organism>
<protein>
    <submittedName>
        <fullName evidence="2">Uncharacterized protein</fullName>
    </submittedName>
</protein>
<reference evidence="3" key="1">
    <citation type="journal article" date="2019" name="Int. J. Syst. Evol. Microbiol.">
        <title>The Global Catalogue of Microorganisms (GCM) 10K type strain sequencing project: providing services to taxonomists for standard genome sequencing and annotation.</title>
        <authorList>
            <consortium name="The Broad Institute Genomics Platform"/>
            <consortium name="The Broad Institute Genome Sequencing Center for Infectious Disease"/>
            <person name="Wu L."/>
            <person name="Ma J."/>
        </authorList>
    </citation>
    <scope>NUCLEOTIDE SEQUENCE [LARGE SCALE GENOMIC DNA]</scope>
    <source>
        <strain evidence="3">CGMCC 1.12470</strain>
    </source>
</reference>
<evidence type="ECO:0000313" key="2">
    <source>
        <dbReference type="EMBL" id="MFD1659217.1"/>
    </source>
</evidence>
<name>A0ABW4IR69_9ACTN</name>